<dbReference type="SUPFAM" id="SSF53795">
    <property type="entry name" value="PEP carboxykinase-like"/>
    <property type="match status" value="1"/>
</dbReference>
<evidence type="ECO:0008006" key="3">
    <source>
        <dbReference type="Google" id="ProtNLM"/>
    </source>
</evidence>
<dbReference type="EMBL" id="CP000721">
    <property type="protein sequence ID" value="ABR33209.1"/>
    <property type="molecule type" value="Genomic_DNA"/>
</dbReference>
<protein>
    <recommendedName>
        <fullName evidence="3">Phosphoenolpyruvate carboxykinase</fullName>
    </recommendedName>
</protein>
<evidence type="ECO:0000313" key="2">
    <source>
        <dbReference type="Proteomes" id="UP000000565"/>
    </source>
</evidence>
<name>A6LS79_CLOB8</name>
<reference evidence="1 2" key="3">
    <citation type="journal article" date="2012" name="BMC Genomics">
        <title>Genome-wide dynamic transcriptional profiling in clostridium beijerinckii NCIMB 8052 using single-nucleotide resolution RNA-Seq.</title>
        <authorList>
            <person name="Wang Y."/>
            <person name="Li X."/>
            <person name="Mao Y."/>
            <person name="Blaschek H.P."/>
        </authorList>
    </citation>
    <scope>NUCLEOTIDE SEQUENCE [LARGE SCALE GENOMIC DNA]</scope>
    <source>
        <strain evidence="2">ATCC 51743 / NCIMB 8052</strain>
    </source>
</reference>
<dbReference type="HOGENOM" id="CLU_468285_0_0_9"/>
<organism evidence="1 2">
    <name type="scientific">Clostridium beijerinckii (strain ATCC 51743 / NCIMB 8052)</name>
    <name type="common">Clostridium acetobutylicum</name>
    <dbReference type="NCBI Taxonomy" id="290402"/>
    <lineage>
        <taxon>Bacteria</taxon>
        <taxon>Bacillati</taxon>
        <taxon>Bacillota</taxon>
        <taxon>Clostridia</taxon>
        <taxon>Eubacteriales</taxon>
        <taxon>Clostridiaceae</taxon>
        <taxon>Clostridium</taxon>
    </lineage>
</organism>
<reference evidence="1 2" key="2">
    <citation type="journal article" date="2011" name="BMC Genomics">
        <title>Single-nucleotide resolution analysis of the transcriptome structure of Clostridium beijerinckii NCIMB 8052 using RNA-Seq.</title>
        <authorList>
            <person name="Wang Y."/>
            <person name="Li X."/>
            <person name="Mao Y."/>
            <person name="Blaschek H.P."/>
        </authorList>
    </citation>
    <scope>NUCLEOTIDE SEQUENCE [LARGE SCALE GENOMIC DNA]</scope>
    <source>
        <strain evidence="2">ATCC 51743 / NCIMB 8052</strain>
    </source>
</reference>
<reference evidence="1 2" key="1">
    <citation type="submission" date="2007-06" db="EMBL/GenBank/DDBJ databases">
        <title>Complete sequence of Clostridium beijerinckii NCIMB 8052.</title>
        <authorList>
            <consortium name="US DOE Joint Genome Institute"/>
            <person name="Copeland A."/>
            <person name="Lucas S."/>
            <person name="Lapidus A."/>
            <person name="Barry K."/>
            <person name="Detter J.C."/>
            <person name="Glavina del Rio T."/>
            <person name="Hammon N."/>
            <person name="Israni S."/>
            <person name="Dalin E."/>
            <person name="Tice H."/>
            <person name="Pitluck S."/>
            <person name="Sims D."/>
            <person name="Brettin T."/>
            <person name="Bruce D."/>
            <person name="Tapia R."/>
            <person name="Brainard J."/>
            <person name="Schmutz J."/>
            <person name="Larimer F."/>
            <person name="Land M."/>
            <person name="Hauser L."/>
            <person name="Kyrpides N."/>
            <person name="Mikhailova N."/>
            <person name="Bennet G."/>
            <person name="Cann I."/>
            <person name="Chen J.-S."/>
            <person name="Contreras A.L."/>
            <person name="Jones D."/>
            <person name="Kashket E."/>
            <person name="Mitchell W."/>
            <person name="Stoddard S."/>
            <person name="Schwarz W."/>
            <person name="Qureshi N."/>
            <person name="Young M."/>
            <person name="Shi Z."/>
            <person name="Ezeji T."/>
            <person name="White B."/>
            <person name="Blaschek H."/>
            <person name="Richardson P."/>
        </authorList>
    </citation>
    <scope>NUCLEOTIDE SEQUENCE [LARGE SCALE GENOMIC DNA]</scope>
    <source>
        <strain evidence="2">ATCC 51743 / NCIMB 8052</strain>
    </source>
</reference>
<dbReference type="AlphaFoldDB" id="A6LS79"/>
<gene>
    <name evidence="1" type="ordered locus">Cbei_1025</name>
</gene>
<accession>A6LS79</accession>
<proteinExistence type="predicted"/>
<dbReference type="eggNOG" id="COG0444">
    <property type="taxonomic scope" value="Bacteria"/>
</dbReference>
<evidence type="ECO:0000313" key="1">
    <source>
        <dbReference type="EMBL" id="ABR33209.1"/>
    </source>
</evidence>
<dbReference type="KEGG" id="cbe:Cbei_1025"/>
<dbReference type="Proteomes" id="UP000000565">
    <property type="component" value="Chromosome"/>
</dbReference>
<sequence>MKNAIFKYEKIHMGGHEMKKEFSMSNDKVMINFTAKYCNSFEAILESDGFRRILEVYLRRAKKKNSVAYRYLSKTLDTDSLIDIRRDLTVVIKYLTVMSVEEIIEISDSYSKLLEDRDKFVVFIEDFYLFWRKLERYTIVHRYKVQQGLAAVSFTEANANFSTLILSLYRKIEQHVAGYQPKVYRQIPAGGNACIMIHEMEWVRPNGYEALEEVPFIDHILLETPFITYPKKNTRDGMFTEIKYNPLKYAQINKEHWFCYPAKIGGLLTFIYFHRDFMEHGITLCNLFEMARSEETRGRKPDIIYVFGAKDNDEDLKTVFFDDVQNDIMLGYVNHSEKIDYFGYIKKMTLTLYNLIMIKRGYLPIHGSMVNIILKSGDEANVVIMGDSGAGKSESLEAFRSLSEDYISDMTIIFDDMGTFKIEDGLIKGYGTEIGAFVRLDDLDQGYAFKEMDRSIFMNPDKVNARLVVPVASYKEISKGHPIDFFFYANNYDGVNEGEKYLDYFKTPEEAIKVFKAGARMAKGTTTEKGLVESFFANPFGPAQKQDETNILIEKYFNTMFENGQVKVGQIRTCLGVKGQEKNGPRNAAIELFDEIKGMK</sequence>